<dbReference type="EMBL" id="JAACJK010000109">
    <property type="protein sequence ID" value="KAF5333505.1"/>
    <property type="molecule type" value="Genomic_DNA"/>
</dbReference>
<name>A0A8H5FDV0_9AGAR</name>
<keyword evidence="2" id="KW-1185">Reference proteome</keyword>
<gene>
    <name evidence="1" type="ORF">D9611_002588</name>
</gene>
<evidence type="ECO:0000313" key="2">
    <source>
        <dbReference type="Proteomes" id="UP000541558"/>
    </source>
</evidence>
<dbReference type="AlphaFoldDB" id="A0A8H5FDV0"/>
<evidence type="ECO:0000313" key="1">
    <source>
        <dbReference type="EMBL" id="KAF5333505.1"/>
    </source>
</evidence>
<sequence>MAGDFRAVHSIPQPGDGLACDMDGECRPTRSNIADLIRPQRSVASPNGLDHHYGTVISLRFDVEVPLWVCLHFH</sequence>
<reference evidence="1 2" key="1">
    <citation type="journal article" date="2020" name="ISME J.">
        <title>Uncovering the hidden diversity of litter-decomposition mechanisms in mushroom-forming fungi.</title>
        <authorList>
            <person name="Floudas D."/>
            <person name="Bentzer J."/>
            <person name="Ahren D."/>
            <person name="Johansson T."/>
            <person name="Persson P."/>
            <person name="Tunlid A."/>
        </authorList>
    </citation>
    <scope>NUCLEOTIDE SEQUENCE [LARGE SCALE GENOMIC DNA]</scope>
    <source>
        <strain evidence="1 2">CBS 175.51</strain>
    </source>
</reference>
<organism evidence="1 2">
    <name type="scientific">Ephemerocybe angulata</name>
    <dbReference type="NCBI Taxonomy" id="980116"/>
    <lineage>
        <taxon>Eukaryota</taxon>
        <taxon>Fungi</taxon>
        <taxon>Dikarya</taxon>
        <taxon>Basidiomycota</taxon>
        <taxon>Agaricomycotina</taxon>
        <taxon>Agaricomycetes</taxon>
        <taxon>Agaricomycetidae</taxon>
        <taxon>Agaricales</taxon>
        <taxon>Agaricineae</taxon>
        <taxon>Psathyrellaceae</taxon>
        <taxon>Ephemerocybe</taxon>
    </lineage>
</organism>
<protein>
    <submittedName>
        <fullName evidence="1">Uncharacterized protein</fullName>
    </submittedName>
</protein>
<proteinExistence type="predicted"/>
<accession>A0A8H5FDV0</accession>
<comment type="caution">
    <text evidence="1">The sequence shown here is derived from an EMBL/GenBank/DDBJ whole genome shotgun (WGS) entry which is preliminary data.</text>
</comment>
<dbReference type="Proteomes" id="UP000541558">
    <property type="component" value="Unassembled WGS sequence"/>
</dbReference>